<evidence type="ECO:0000259" key="1">
    <source>
        <dbReference type="Pfam" id="PF09004"/>
    </source>
</evidence>
<accession>A0A5C6NVQ8</accession>
<keyword evidence="2" id="KW-0418">Kinase</keyword>
<keyword evidence="2" id="KW-0808">Transferase</keyword>
<dbReference type="PANTHER" id="PTHR47510:SF3">
    <property type="entry name" value="ENDO_EXONUCLEASE_PHOSPHATASE DOMAIN-CONTAINING PROTEIN"/>
    <property type="match status" value="1"/>
</dbReference>
<gene>
    <name evidence="2" type="ORF">D4764_17G0005690</name>
</gene>
<organism evidence="2 3">
    <name type="scientific">Takifugu flavidus</name>
    <name type="common">sansaifugu</name>
    <dbReference type="NCBI Taxonomy" id="433684"/>
    <lineage>
        <taxon>Eukaryota</taxon>
        <taxon>Metazoa</taxon>
        <taxon>Chordata</taxon>
        <taxon>Craniata</taxon>
        <taxon>Vertebrata</taxon>
        <taxon>Euteleostomi</taxon>
        <taxon>Actinopterygii</taxon>
        <taxon>Neopterygii</taxon>
        <taxon>Teleostei</taxon>
        <taxon>Neoteleostei</taxon>
        <taxon>Acanthomorphata</taxon>
        <taxon>Eupercaria</taxon>
        <taxon>Tetraodontiformes</taxon>
        <taxon>Tetradontoidea</taxon>
        <taxon>Tetraodontidae</taxon>
        <taxon>Takifugu</taxon>
    </lineage>
</organism>
<sequence length="366" mass="42030">MDEELTPLDCLMPSGTNKICLIILNQPLDKNYLHILWRKDQLHRALRKTNPRKAAGSDNIPERALNELADVLTSIFNLSFSLSIVPLCFKTTTIVPLPKKSPPTCMNDYRPVALTPIIMICFKRVVLTHIQSSIPDTLDLLQYAYWPNRSTSDAVAAALHYSLLHLENKDSYIRIFFIDYSSALNTVPHKLTHKLSILGLHPTLYDWVLDFLTGRPHDRDGVTDGDEAAYRREVASLVSWCEDNNLTLNTDKMKEMIGDMRKERRLHWPLVIRELEVERVSSFNNLGVQISEDLNWTCNNTQLDRRAQQRLYFMRRLRKFGMSQEILSNKCPQKVVKTEWRSSPGLRCPPCRASTTAESPVELPPS</sequence>
<keyword evidence="3" id="KW-1185">Reference proteome</keyword>
<comment type="caution">
    <text evidence="2">The sequence shown here is derived from an EMBL/GenBank/DDBJ whole genome shotgun (WGS) entry which is preliminary data.</text>
</comment>
<dbReference type="InterPro" id="IPR015095">
    <property type="entry name" value="AlkB_hom8_N"/>
</dbReference>
<name>A0A5C6NVQ8_9TELE</name>
<dbReference type="PANTHER" id="PTHR47510">
    <property type="entry name" value="REVERSE TRANSCRIPTASE DOMAIN-CONTAINING PROTEIN"/>
    <property type="match status" value="1"/>
</dbReference>
<dbReference type="AlphaFoldDB" id="A0A5C6NVQ8"/>
<protein>
    <submittedName>
        <fullName evidence="2">Thiamine pyrophosphokinase 1</fullName>
    </submittedName>
</protein>
<reference evidence="2 3" key="1">
    <citation type="submission" date="2019-04" db="EMBL/GenBank/DDBJ databases">
        <title>Chromosome genome assembly for Takifugu flavidus.</title>
        <authorList>
            <person name="Xiao S."/>
        </authorList>
    </citation>
    <scope>NUCLEOTIDE SEQUENCE [LARGE SCALE GENOMIC DNA]</scope>
    <source>
        <strain evidence="2">HTHZ2018</strain>
        <tissue evidence="2">Muscle</tissue>
    </source>
</reference>
<evidence type="ECO:0000313" key="2">
    <source>
        <dbReference type="EMBL" id="TWW71086.1"/>
    </source>
</evidence>
<dbReference type="Proteomes" id="UP000324091">
    <property type="component" value="Chromosome 17"/>
</dbReference>
<proteinExistence type="predicted"/>
<dbReference type="GO" id="GO:0016706">
    <property type="term" value="F:2-oxoglutarate-dependent dioxygenase activity"/>
    <property type="evidence" value="ECO:0007669"/>
    <property type="project" value="InterPro"/>
</dbReference>
<dbReference type="GO" id="GO:0016301">
    <property type="term" value="F:kinase activity"/>
    <property type="evidence" value="ECO:0007669"/>
    <property type="project" value="UniProtKB-KW"/>
</dbReference>
<dbReference type="Pfam" id="PF09004">
    <property type="entry name" value="ALKBH8_N"/>
    <property type="match status" value="1"/>
</dbReference>
<dbReference type="CDD" id="cd01650">
    <property type="entry name" value="RT_nLTR_like"/>
    <property type="match status" value="1"/>
</dbReference>
<evidence type="ECO:0000313" key="3">
    <source>
        <dbReference type="Proteomes" id="UP000324091"/>
    </source>
</evidence>
<feature type="domain" description="Alkylated DNA repair protein AlkB homologue 8 N-terminal" evidence="1">
    <location>
        <begin position="296"/>
        <end position="327"/>
    </location>
</feature>
<dbReference type="GO" id="GO:0008168">
    <property type="term" value="F:methyltransferase activity"/>
    <property type="evidence" value="ECO:0007669"/>
    <property type="project" value="InterPro"/>
</dbReference>
<dbReference type="EMBL" id="RHFK02000009">
    <property type="protein sequence ID" value="TWW71086.1"/>
    <property type="molecule type" value="Genomic_DNA"/>
</dbReference>